<dbReference type="InterPro" id="IPR042185">
    <property type="entry name" value="Serpin_sf_2"/>
</dbReference>
<feature type="chain" id="PRO_5045350251" evidence="4">
    <location>
        <begin position="25"/>
        <end position="842"/>
    </location>
</feature>
<dbReference type="SUPFAM" id="SSF56574">
    <property type="entry name" value="Serpins"/>
    <property type="match status" value="2"/>
</dbReference>
<dbReference type="InterPro" id="IPR023796">
    <property type="entry name" value="Serpin_dom"/>
</dbReference>
<evidence type="ECO:0000256" key="4">
    <source>
        <dbReference type="SAM" id="SignalP"/>
    </source>
</evidence>
<comment type="similarity">
    <text evidence="3">Belongs to the serpin family.</text>
</comment>
<dbReference type="Proteomes" id="UP000694924">
    <property type="component" value="Unplaced"/>
</dbReference>
<feature type="domain" description="Serpin" evidence="5">
    <location>
        <begin position="68"/>
        <end position="429"/>
    </location>
</feature>
<dbReference type="SMART" id="SM00093">
    <property type="entry name" value="SERPIN"/>
    <property type="match status" value="2"/>
</dbReference>
<evidence type="ECO:0000256" key="1">
    <source>
        <dbReference type="ARBA" id="ARBA00022690"/>
    </source>
</evidence>
<feature type="signal peptide" evidence="4">
    <location>
        <begin position="1"/>
        <end position="24"/>
    </location>
</feature>
<gene>
    <name evidence="7" type="primary">LOC107074206</name>
</gene>
<feature type="domain" description="Serpin" evidence="5">
    <location>
        <begin position="477"/>
        <end position="838"/>
    </location>
</feature>
<dbReference type="CDD" id="cd19600">
    <property type="entry name" value="serpin11-like_insects"/>
    <property type="match status" value="1"/>
</dbReference>
<evidence type="ECO:0000259" key="5">
    <source>
        <dbReference type="SMART" id="SM00093"/>
    </source>
</evidence>
<dbReference type="InterPro" id="IPR000215">
    <property type="entry name" value="Serpin_fam"/>
</dbReference>
<accession>A0ABM1JEN8</accession>
<keyword evidence="6" id="KW-1185">Reference proteome</keyword>
<proteinExistence type="inferred from homology"/>
<dbReference type="Pfam" id="PF00079">
    <property type="entry name" value="Serpin"/>
    <property type="match status" value="2"/>
</dbReference>
<dbReference type="InterPro" id="IPR036186">
    <property type="entry name" value="Serpin_sf"/>
</dbReference>
<dbReference type="Gene3D" id="3.30.497.10">
    <property type="entry name" value="Antithrombin, subunit I, domain 2"/>
    <property type="match status" value="2"/>
</dbReference>
<dbReference type="GeneID" id="107074206"/>
<sequence length="842" mass="95086">MKLIKTLGCTVFLWSLVFISTINSATVQRQAKNLNVTNVSMRTNATTYDDDAEDFVPYLGERFNVFDWILFRTMGKMYEGNILVSPISIKLALVLLYEGAQDHTAQELAGVMQLPISRPAIREKFSEILQSLKMMRPEYELNLGTRLYVDNSIMTRQRYAAIIETFYGVNLINANLSDTHSSTEDINSWVKNVTHGNLDKLIEDETSLKDSVMLVVNALFFKGIWRRQFFKTENIHMGKFYISENNVVEVPFMTSSSRFYYSESTELNAKILRLPYDGHKFALYLILPFNVNGIDRLLKEINPFILTKQAWLMQDTPVEVTIPKFKFDFTSHLETVLREVGIRDIFDDTATLTGISKTKRESRRLIVKDVLQKTGIEVNENGTSAYAATAVQIGNKIGDQTFHANHPFVFYIEDETTGTILYIGKVSNPLQREGNTENANVNVGSRFNEKTQNTVPSTSDVSSSIPTGEDRYNFFNIDLLQAIIKENDGNVILSPTNIKLALTILAEGAKGETRQEIYSALRLTENVYQIRVISQRAVTALKSVKNGTEIDGATRLWARNSLPITPSYNVVLRQFYDADIQFLDFSNRDTAEQIINDWVRTATHNNIQSISDPGSISADTTLILTSALYFKGRWQLSFNKKAGFNDCFYVPKIGCQNTDFIANTAEYRFGNIESLNADVVEIPYTDGKTVMLIILPNNKEIDPNLTILSKDLSYVSISALLANIYLTEVNLIIPKFSIENKLDLKSVLKSLGIRSIFNRSADFSDIVKDSRIYVKNIIQNAKIEVNEEGTVASAITELSIVPLMGSNKEIFRANHPFLFAIVDLQTNATLFAGRYMHPNLSN</sequence>
<keyword evidence="4" id="KW-0732">Signal</keyword>
<dbReference type="InterPro" id="IPR042178">
    <property type="entry name" value="Serpin_sf_1"/>
</dbReference>
<organism evidence="6 7">
    <name type="scientific">Polistes dominula</name>
    <name type="common">European paper wasp</name>
    <name type="synonym">Vespa dominula</name>
    <dbReference type="NCBI Taxonomy" id="743375"/>
    <lineage>
        <taxon>Eukaryota</taxon>
        <taxon>Metazoa</taxon>
        <taxon>Ecdysozoa</taxon>
        <taxon>Arthropoda</taxon>
        <taxon>Hexapoda</taxon>
        <taxon>Insecta</taxon>
        <taxon>Pterygota</taxon>
        <taxon>Neoptera</taxon>
        <taxon>Endopterygota</taxon>
        <taxon>Hymenoptera</taxon>
        <taxon>Apocrita</taxon>
        <taxon>Aculeata</taxon>
        <taxon>Vespoidea</taxon>
        <taxon>Vespidae</taxon>
        <taxon>Polistinae</taxon>
        <taxon>Polistini</taxon>
        <taxon>Polistes</taxon>
    </lineage>
</organism>
<evidence type="ECO:0000313" key="6">
    <source>
        <dbReference type="Proteomes" id="UP000694924"/>
    </source>
</evidence>
<evidence type="ECO:0000313" key="7">
    <source>
        <dbReference type="RefSeq" id="XP_015190926.1"/>
    </source>
</evidence>
<reference evidence="7" key="1">
    <citation type="submission" date="2025-08" db="UniProtKB">
        <authorList>
            <consortium name="RefSeq"/>
        </authorList>
    </citation>
    <scope>IDENTIFICATION</scope>
    <source>
        <tissue evidence="7">Whole body</tissue>
    </source>
</reference>
<dbReference type="RefSeq" id="XP_015190926.1">
    <property type="nucleotide sequence ID" value="XM_015335440.1"/>
</dbReference>
<keyword evidence="2" id="KW-0722">Serine protease inhibitor</keyword>
<protein>
    <submittedName>
        <fullName evidence="7">Uncharacterized protein LOC107074206</fullName>
    </submittedName>
</protein>
<evidence type="ECO:0000256" key="3">
    <source>
        <dbReference type="RuleBase" id="RU000411"/>
    </source>
</evidence>
<name>A0ABM1JEN8_POLDO</name>
<dbReference type="PANTHER" id="PTHR11461">
    <property type="entry name" value="SERINE PROTEASE INHIBITOR, SERPIN"/>
    <property type="match status" value="1"/>
</dbReference>
<dbReference type="PANTHER" id="PTHR11461:SF357">
    <property type="entry name" value="SERINE PROTEASE INHIBITOR 27A"/>
    <property type="match status" value="1"/>
</dbReference>
<dbReference type="Gene3D" id="2.30.39.10">
    <property type="entry name" value="Alpha-1-antitrypsin, domain 1"/>
    <property type="match status" value="2"/>
</dbReference>
<dbReference type="InterPro" id="IPR023795">
    <property type="entry name" value="Serpin_CS"/>
</dbReference>
<keyword evidence="1" id="KW-0646">Protease inhibitor</keyword>
<dbReference type="PROSITE" id="PS00284">
    <property type="entry name" value="SERPIN"/>
    <property type="match status" value="2"/>
</dbReference>
<dbReference type="CDD" id="cd19578">
    <property type="entry name" value="serpinK_insect_SRPN2-like"/>
    <property type="match status" value="1"/>
</dbReference>
<evidence type="ECO:0000256" key="2">
    <source>
        <dbReference type="ARBA" id="ARBA00022900"/>
    </source>
</evidence>